<feature type="region of interest" description="Disordered" evidence="1">
    <location>
        <begin position="1"/>
        <end position="25"/>
    </location>
</feature>
<dbReference type="Proteomes" id="UP000324800">
    <property type="component" value="Unassembled WGS sequence"/>
</dbReference>
<evidence type="ECO:0000313" key="3">
    <source>
        <dbReference type="Proteomes" id="UP000324800"/>
    </source>
</evidence>
<accession>A0A5J4U2M0</accession>
<name>A0A5J4U2M0_9EUKA</name>
<sequence>VVESSDQSDQWDQSESESYIYEDPYSSEEDITKPIIIKKQLRKKRVARSPDEVPNVKPDRRARKPSAVAKEAQEIKQLQKDF</sequence>
<proteinExistence type="predicted"/>
<feature type="region of interest" description="Disordered" evidence="1">
    <location>
        <begin position="40"/>
        <end position="82"/>
    </location>
</feature>
<feature type="non-terminal residue" evidence="2">
    <location>
        <position position="1"/>
    </location>
</feature>
<dbReference type="EMBL" id="SNRW01021437">
    <property type="protein sequence ID" value="KAA6364614.1"/>
    <property type="molecule type" value="Genomic_DNA"/>
</dbReference>
<dbReference type="AlphaFoldDB" id="A0A5J4U2M0"/>
<reference evidence="2 3" key="1">
    <citation type="submission" date="2019-03" db="EMBL/GenBank/DDBJ databases">
        <title>Single cell metagenomics reveals metabolic interactions within the superorganism composed of flagellate Streblomastix strix and complex community of Bacteroidetes bacteria on its surface.</title>
        <authorList>
            <person name="Treitli S.C."/>
            <person name="Kolisko M."/>
            <person name="Husnik F."/>
            <person name="Keeling P."/>
            <person name="Hampl V."/>
        </authorList>
    </citation>
    <scope>NUCLEOTIDE SEQUENCE [LARGE SCALE GENOMIC DNA]</scope>
    <source>
        <strain evidence="2">ST1C</strain>
    </source>
</reference>
<protein>
    <submittedName>
        <fullName evidence="2">Uncharacterized protein</fullName>
    </submittedName>
</protein>
<comment type="caution">
    <text evidence="2">The sequence shown here is derived from an EMBL/GenBank/DDBJ whole genome shotgun (WGS) entry which is preliminary data.</text>
</comment>
<evidence type="ECO:0000256" key="1">
    <source>
        <dbReference type="SAM" id="MobiDB-lite"/>
    </source>
</evidence>
<organism evidence="2 3">
    <name type="scientific">Streblomastix strix</name>
    <dbReference type="NCBI Taxonomy" id="222440"/>
    <lineage>
        <taxon>Eukaryota</taxon>
        <taxon>Metamonada</taxon>
        <taxon>Preaxostyla</taxon>
        <taxon>Oxymonadida</taxon>
        <taxon>Streblomastigidae</taxon>
        <taxon>Streblomastix</taxon>
    </lineage>
</organism>
<gene>
    <name evidence="2" type="ORF">EZS28_039859</name>
</gene>
<evidence type="ECO:0000313" key="2">
    <source>
        <dbReference type="EMBL" id="KAA6364614.1"/>
    </source>
</evidence>
<feature type="compositionally biased region" description="Low complexity" evidence="1">
    <location>
        <begin position="1"/>
        <end position="18"/>
    </location>
</feature>
<feature type="compositionally biased region" description="Basic and acidic residues" evidence="1">
    <location>
        <begin position="71"/>
        <end position="82"/>
    </location>
</feature>